<name>A0ABU0WMV8_9PROT</name>
<evidence type="ECO:0000313" key="2">
    <source>
        <dbReference type="EMBL" id="MDQ2105567.1"/>
    </source>
</evidence>
<dbReference type="Proteomes" id="UP001227317">
    <property type="component" value="Unassembled WGS sequence"/>
</dbReference>
<evidence type="ECO:0008006" key="4">
    <source>
        <dbReference type="Google" id="ProtNLM"/>
    </source>
</evidence>
<sequence length="327" mass="35225">MDMDFNGPDPNGRDLNGTDPDGTPIGRYAAFRRLLSRLDRGADAARTADRPAGLPMRAMLLGLLSSRRRAHTRRLWARWLEPVMLRDPALLAITEPLPGCIRVIDTAGWWPALSRRMDDLPATVQTRLEDRLAEGALERVLASPEMAGWAETLRNRSLAVLDAVRTNPTTLALFLEEANAHRMRAASALTFPGGVAALRPLDGADVETLATALRLSDSWRMLGGRAPDMEIDELLACVRGALTGGGVPPEAMALFAVAGLYTRRDPLLGAALRALLPLPLVDAAASWLTEHVDETNTDRADDGAAYALPPGGGHALAKALTDRAVMR</sequence>
<feature type="region of interest" description="Disordered" evidence="1">
    <location>
        <begin position="1"/>
        <end position="24"/>
    </location>
</feature>
<organism evidence="2 3">
    <name type="scientific">Azospirillum isscasi</name>
    <dbReference type="NCBI Taxonomy" id="3053926"/>
    <lineage>
        <taxon>Bacteria</taxon>
        <taxon>Pseudomonadati</taxon>
        <taxon>Pseudomonadota</taxon>
        <taxon>Alphaproteobacteria</taxon>
        <taxon>Rhodospirillales</taxon>
        <taxon>Azospirillaceae</taxon>
        <taxon>Azospirillum</taxon>
    </lineage>
</organism>
<proteinExistence type="predicted"/>
<protein>
    <recommendedName>
        <fullName evidence="4">DUF2336 domain-containing protein</fullName>
    </recommendedName>
</protein>
<gene>
    <name evidence="2" type="ORF">QSG27_22915</name>
</gene>
<keyword evidence="3" id="KW-1185">Reference proteome</keyword>
<dbReference type="EMBL" id="JAUJFI010000152">
    <property type="protein sequence ID" value="MDQ2105567.1"/>
    <property type="molecule type" value="Genomic_DNA"/>
</dbReference>
<accession>A0ABU0WMV8</accession>
<dbReference type="RefSeq" id="WP_306710215.1">
    <property type="nucleotide sequence ID" value="NZ_JAUJFI010000152.1"/>
</dbReference>
<evidence type="ECO:0000256" key="1">
    <source>
        <dbReference type="SAM" id="MobiDB-lite"/>
    </source>
</evidence>
<comment type="caution">
    <text evidence="2">The sequence shown here is derived from an EMBL/GenBank/DDBJ whole genome shotgun (WGS) entry which is preliminary data.</text>
</comment>
<reference evidence="2 3" key="1">
    <citation type="submission" date="2023-06" db="EMBL/GenBank/DDBJ databases">
        <title>Azospirillum isscasensis sp.nov, a bacterium isolated from rhizosphere soil of rice.</title>
        <authorList>
            <person name="Wang H."/>
        </authorList>
    </citation>
    <scope>NUCLEOTIDE SEQUENCE [LARGE SCALE GENOMIC DNA]</scope>
    <source>
        <strain evidence="2 3">C340-1</strain>
    </source>
</reference>
<evidence type="ECO:0000313" key="3">
    <source>
        <dbReference type="Proteomes" id="UP001227317"/>
    </source>
</evidence>